<dbReference type="Proteomes" id="UP000003980">
    <property type="component" value="Unassembled WGS sequence"/>
</dbReference>
<dbReference type="PANTHER" id="PTHR40697:SF2">
    <property type="entry name" value="ATP-NAD KINASE-RELATED"/>
    <property type="match status" value="1"/>
</dbReference>
<dbReference type="eggNOG" id="arCOG01350">
    <property type="taxonomic scope" value="Archaea"/>
</dbReference>
<dbReference type="GO" id="GO:0003951">
    <property type="term" value="F:NAD+ kinase activity"/>
    <property type="evidence" value="ECO:0007669"/>
    <property type="project" value="InterPro"/>
</dbReference>
<protein>
    <recommendedName>
        <fullName evidence="3">ATP-NAD kinase</fullName>
    </recommendedName>
</protein>
<evidence type="ECO:0000313" key="2">
    <source>
        <dbReference type="Proteomes" id="UP000003980"/>
    </source>
</evidence>
<dbReference type="InterPro" id="IPR039065">
    <property type="entry name" value="AcoX-like"/>
</dbReference>
<sequence length="357" mass="39898">MRIGLIINPFAGAGGRIGHKGSDDLRIENPELRARVSRFLSTAPEGLYLVPRGKMGEYFVVNSGKEYRLLRSGRDDSTREDTIRAVRELRSTGVDIIVFAGGDGTARDVAEALESSEIPILGVPTGVKMHSGVFASTPEAAGILLKYFEQGRTEITRGEILDIDEDAYRRGEYIVRLYYIVNTIKFQNLLVSGKEEYSFQEDLNEIAQYFLDEFLKEDVYYVLGPGATVKSIEKMLGYYPNFLSTDLFLGRKPIKFNVNYQDLLRLTGELNPVKLVLTPIGGQGFVIGRGNQEIGPGVLTRVSRDDIVILSSRIKLSKIECLRFDTGSPDLDRKYEGVYKVIVGYDQFMAVRTCSIT</sequence>
<reference evidence="1 2" key="1">
    <citation type="submission" date="2012-01" db="EMBL/GenBank/DDBJ databases">
        <title>Improved High-Quality Draft sequence of Metallosphaera yellowstonensis MK1.</title>
        <authorList>
            <consortium name="US DOE Joint Genome Institute"/>
            <person name="Lucas S."/>
            <person name="Han J."/>
            <person name="Cheng J.-F."/>
            <person name="Goodwin L."/>
            <person name="Pitluck S."/>
            <person name="Peters L."/>
            <person name="Teshima H."/>
            <person name="Detter J.C."/>
            <person name="Han C."/>
            <person name="Tapia R."/>
            <person name="Land M."/>
            <person name="Hauser L."/>
            <person name="Kyrpides N."/>
            <person name="Kozubal M."/>
            <person name="Macur R.E."/>
            <person name="Jay Z."/>
            <person name="Inskeep W."/>
            <person name="Woyke T."/>
        </authorList>
    </citation>
    <scope>NUCLEOTIDE SEQUENCE [LARGE SCALE GENOMIC DNA]</scope>
    <source>
        <strain evidence="1 2">MK1</strain>
    </source>
</reference>
<name>H2C8E4_9CREN</name>
<proteinExistence type="predicted"/>
<dbReference type="STRING" id="671065.MetMK1DRAFT_00028530"/>
<dbReference type="AlphaFoldDB" id="H2C8E4"/>
<dbReference type="InterPro" id="IPR002504">
    <property type="entry name" value="NADK"/>
</dbReference>
<dbReference type="InterPro" id="IPR011386">
    <property type="entry name" value="Put_ATP-NAD_kin"/>
</dbReference>
<dbReference type="EMBL" id="JH597770">
    <property type="protein sequence ID" value="EHP68420.1"/>
    <property type="molecule type" value="Genomic_DNA"/>
</dbReference>
<dbReference type="Gene3D" id="3.40.50.10330">
    <property type="entry name" value="Probable inorganic polyphosphate/atp-NAD kinase, domain 1"/>
    <property type="match status" value="1"/>
</dbReference>
<dbReference type="InterPro" id="IPR016064">
    <property type="entry name" value="NAD/diacylglycerol_kinase_sf"/>
</dbReference>
<dbReference type="SUPFAM" id="SSF111331">
    <property type="entry name" value="NAD kinase/diacylglycerol kinase-like"/>
    <property type="match status" value="1"/>
</dbReference>
<dbReference type="PANTHER" id="PTHR40697">
    <property type="entry name" value="ACETOIN CATABOLISM PROTEIN X"/>
    <property type="match status" value="1"/>
</dbReference>
<dbReference type="Pfam" id="PF01513">
    <property type="entry name" value="NAD_kinase"/>
    <property type="match status" value="1"/>
</dbReference>
<dbReference type="HOGENOM" id="CLU_064691_0_0_2"/>
<dbReference type="Pfam" id="PF20143">
    <property type="entry name" value="NAD_kinase_C"/>
    <property type="match status" value="1"/>
</dbReference>
<organism evidence="1 2">
    <name type="scientific">Metallosphaera yellowstonensis MK1</name>
    <dbReference type="NCBI Taxonomy" id="671065"/>
    <lineage>
        <taxon>Archaea</taxon>
        <taxon>Thermoproteota</taxon>
        <taxon>Thermoprotei</taxon>
        <taxon>Sulfolobales</taxon>
        <taxon>Sulfolobaceae</taxon>
        <taxon>Metallosphaera</taxon>
    </lineage>
</organism>
<gene>
    <name evidence="1" type="ORF">MetMK1DRAFT_00028530</name>
</gene>
<dbReference type="RefSeq" id="WP_009074803.1">
    <property type="nucleotide sequence ID" value="NZ_JH597770.1"/>
</dbReference>
<keyword evidence="2" id="KW-1185">Reference proteome</keyword>
<dbReference type="InterPro" id="IPR017438">
    <property type="entry name" value="ATP-NAD_kinase_N"/>
</dbReference>
<dbReference type="PIRSF" id="PIRSF016907">
    <property type="entry name" value="Kin_ATP-NAD"/>
    <property type="match status" value="1"/>
</dbReference>
<evidence type="ECO:0000313" key="1">
    <source>
        <dbReference type="EMBL" id="EHP68420.1"/>
    </source>
</evidence>
<evidence type="ECO:0008006" key="3">
    <source>
        <dbReference type="Google" id="ProtNLM"/>
    </source>
</evidence>
<dbReference type="GO" id="GO:0006741">
    <property type="term" value="P:NADP+ biosynthetic process"/>
    <property type="evidence" value="ECO:0007669"/>
    <property type="project" value="InterPro"/>
</dbReference>
<accession>H2C8E4</accession>
<dbReference type="OrthoDB" id="56451at2157"/>